<evidence type="ECO:0000313" key="3">
    <source>
        <dbReference type="Proteomes" id="UP000023623"/>
    </source>
</evidence>
<dbReference type="HOGENOM" id="CLU_1351833_0_0_1"/>
<protein>
    <submittedName>
        <fullName evidence="2">Uncharacterized protein</fullName>
    </submittedName>
</protein>
<evidence type="ECO:0000256" key="1">
    <source>
        <dbReference type="SAM" id="MobiDB-lite"/>
    </source>
</evidence>
<feature type="region of interest" description="Disordered" evidence="1">
    <location>
        <begin position="1"/>
        <end position="69"/>
    </location>
</feature>
<dbReference type="EMBL" id="KK208740">
    <property type="protein sequence ID" value="EZF77867.1"/>
    <property type="molecule type" value="Genomic_DNA"/>
</dbReference>
<accession>A0A022Y4H0</accession>
<feature type="compositionally biased region" description="Basic and acidic residues" evidence="1">
    <location>
        <begin position="1"/>
        <end position="12"/>
    </location>
</feature>
<feature type="compositionally biased region" description="Basic and acidic residues" evidence="1">
    <location>
        <begin position="42"/>
        <end position="54"/>
    </location>
</feature>
<dbReference type="AlphaFoldDB" id="A0A022Y4H0"/>
<evidence type="ECO:0000313" key="2">
    <source>
        <dbReference type="EMBL" id="EZF77867.1"/>
    </source>
</evidence>
<gene>
    <name evidence="2" type="ORF">H105_01021</name>
</gene>
<dbReference type="Proteomes" id="UP000023623">
    <property type="component" value="Unassembled WGS sequence"/>
</dbReference>
<name>A0A022Y4H0_TRISD</name>
<organism evidence="2 3">
    <name type="scientific">Trichophyton soudanense CBS 452.61</name>
    <dbReference type="NCBI Taxonomy" id="1215331"/>
    <lineage>
        <taxon>Eukaryota</taxon>
        <taxon>Fungi</taxon>
        <taxon>Dikarya</taxon>
        <taxon>Ascomycota</taxon>
        <taxon>Pezizomycotina</taxon>
        <taxon>Eurotiomycetes</taxon>
        <taxon>Eurotiomycetidae</taxon>
        <taxon>Onygenales</taxon>
        <taxon>Arthrodermataceae</taxon>
        <taxon>Trichophyton</taxon>
    </lineage>
</organism>
<sequence length="203" mass="22643">THEDDGEREARRPPAHQQRRVDLHPRLGPGGPGVQLGGEAGVHVHREERGEQSRRPRLRAAGYDPGPSQRVTGCSVSAVVVVVVDAAVYTEYIRMYMYVISGRNSLTPESINTRQEASSPGPQRIDTQAGFAAEQSRIRGKLATEAKESSEARSFMHSSRAVVALGATPRYGLLRALLRRWLRVVSFSAQNHTWNLTYWRYRA</sequence>
<reference evidence="2 3" key="1">
    <citation type="submission" date="2014-02" db="EMBL/GenBank/DDBJ databases">
        <title>The Genome Sequence of Trichophyton rubrum (morphotype soudanense) CBS 452.61.</title>
        <authorList>
            <consortium name="The Broad Institute Genomics Platform"/>
            <person name="Cuomo C.A."/>
            <person name="White T.C."/>
            <person name="Graser Y."/>
            <person name="Martinez-Rossi N."/>
            <person name="Heitman J."/>
            <person name="Young S.K."/>
            <person name="Zeng Q."/>
            <person name="Gargeya S."/>
            <person name="Abouelleil A."/>
            <person name="Alvarado L."/>
            <person name="Chapman S.B."/>
            <person name="Gainer-Dewar J."/>
            <person name="Goldberg J."/>
            <person name="Griggs A."/>
            <person name="Gujja S."/>
            <person name="Hansen M."/>
            <person name="Howarth C."/>
            <person name="Imamovic A."/>
            <person name="Larimer J."/>
            <person name="Martinez D."/>
            <person name="Murphy C."/>
            <person name="Pearson M.D."/>
            <person name="Persinoti G."/>
            <person name="Poon T."/>
            <person name="Priest M."/>
            <person name="Roberts A.D."/>
            <person name="Saif S."/>
            <person name="Shea T.D."/>
            <person name="Sykes S.N."/>
            <person name="Wortman J."/>
            <person name="Nusbaum C."/>
            <person name="Birren B."/>
        </authorList>
    </citation>
    <scope>NUCLEOTIDE SEQUENCE [LARGE SCALE GENOMIC DNA]</scope>
    <source>
        <strain evidence="2 3">CBS 452.61</strain>
    </source>
</reference>
<feature type="non-terminal residue" evidence="2">
    <location>
        <position position="1"/>
    </location>
</feature>
<keyword evidence="3" id="KW-1185">Reference proteome</keyword>
<proteinExistence type="predicted"/>
<feature type="compositionally biased region" description="Gly residues" evidence="1">
    <location>
        <begin position="28"/>
        <end position="40"/>
    </location>
</feature>